<keyword evidence="5" id="KW-1185">Reference proteome</keyword>
<dbReference type="EMBL" id="JACOOX010000001">
    <property type="protein sequence ID" value="MBC5661646.1"/>
    <property type="molecule type" value="Genomic_DNA"/>
</dbReference>
<dbReference type="AlphaFoldDB" id="A0A8I0DU14"/>
<comment type="caution">
    <text evidence="4">The sequence shown here is derived from an EMBL/GenBank/DDBJ whole genome shotgun (WGS) entry which is preliminary data.</text>
</comment>
<dbReference type="InterPro" id="IPR050624">
    <property type="entry name" value="HTH-type_Tx_Regulator"/>
</dbReference>
<gene>
    <name evidence="4" type="ORF">H8S09_01855</name>
</gene>
<keyword evidence="1 2" id="KW-0238">DNA-binding</keyword>
<feature type="domain" description="HTH tetR-type" evidence="3">
    <location>
        <begin position="6"/>
        <end position="66"/>
    </location>
</feature>
<dbReference type="InterPro" id="IPR001647">
    <property type="entry name" value="HTH_TetR"/>
</dbReference>
<protein>
    <submittedName>
        <fullName evidence="4">TetR/AcrR family transcriptional regulator</fullName>
    </submittedName>
</protein>
<evidence type="ECO:0000313" key="4">
    <source>
        <dbReference type="EMBL" id="MBC5661646.1"/>
    </source>
</evidence>
<proteinExistence type="predicted"/>
<dbReference type="PROSITE" id="PS50977">
    <property type="entry name" value="HTH_TETR_2"/>
    <property type="match status" value="1"/>
</dbReference>
<feature type="DNA-binding region" description="H-T-H motif" evidence="2">
    <location>
        <begin position="29"/>
        <end position="48"/>
    </location>
</feature>
<dbReference type="Gene3D" id="1.10.357.10">
    <property type="entry name" value="Tetracycline Repressor, domain 2"/>
    <property type="match status" value="1"/>
</dbReference>
<evidence type="ECO:0000313" key="5">
    <source>
        <dbReference type="Proteomes" id="UP000615234"/>
    </source>
</evidence>
<dbReference type="Pfam" id="PF00440">
    <property type="entry name" value="TetR_N"/>
    <property type="match status" value="1"/>
</dbReference>
<sequence>MDLRIQKTKNSIFSAFIELRAAKPLEKITIRELTQKANISKQTFYLHFKDIYDLSEYLENDAITSLVADIPNPDLIITDPAAAARLLCTAFITQGHLFNILFPDDDRSCGVLTNKLEARIKELIFITHPEFKDNLEKNITISLLIQGSVHTFLKYKEEDTEQVIEILADTIGRIADHS</sequence>
<dbReference type="RefSeq" id="WP_008400525.1">
    <property type="nucleotide sequence ID" value="NZ_JACOOX010000001.1"/>
</dbReference>
<dbReference type="GO" id="GO:0003677">
    <property type="term" value="F:DNA binding"/>
    <property type="evidence" value="ECO:0007669"/>
    <property type="project" value="UniProtKB-UniRule"/>
</dbReference>
<name>A0A8I0DU14_9FIRM</name>
<evidence type="ECO:0000256" key="1">
    <source>
        <dbReference type="ARBA" id="ARBA00023125"/>
    </source>
</evidence>
<organism evidence="4 5">
    <name type="scientific">Coprococcus hominis</name>
    <name type="common">ex Liu et al. 2022</name>
    <dbReference type="NCBI Taxonomy" id="2763039"/>
    <lineage>
        <taxon>Bacteria</taxon>
        <taxon>Bacillati</taxon>
        <taxon>Bacillota</taxon>
        <taxon>Clostridia</taxon>
        <taxon>Lachnospirales</taxon>
        <taxon>Lachnospiraceae</taxon>
        <taxon>Coprococcus</taxon>
    </lineage>
</organism>
<dbReference type="InterPro" id="IPR009057">
    <property type="entry name" value="Homeodomain-like_sf"/>
</dbReference>
<accession>A0A8I0DU14</accession>
<evidence type="ECO:0000259" key="3">
    <source>
        <dbReference type="PROSITE" id="PS50977"/>
    </source>
</evidence>
<evidence type="ECO:0000256" key="2">
    <source>
        <dbReference type="PROSITE-ProRule" id="PRU00335"/>
    </source>
</evidence>
<dbReference type="SUPFAM" id="SSF46689">
    <property type="entry name" value="Homeodomain-like"/>
    <property type="match status" value="1"/>
</dbReference>
<dbReference type="PANTHER" id="PTHR43479:SF7">
    <property type="entry name" value="TETR-FAMILY TRANSCRIPTIONAL REGULATOR"/>
    <property type="match status" value="1"/>
</dbReference>
<dbReference type="PANTHER" id="PTHR43479">
    <property type="entry name" value="ACREF/ENVCD OPERON REPRESSOR-RELATED"/>
    <property type="match status" value="1"/>
</dbReference>
<reference evidence="4 5" key="1">
    <citation type="submission" date="2020-08" db="EMBL/GenBank/DDBJ databases">
        <title>Genome public.</title>
        <authorList>
            <person name="Liu C."/>
            <person name="Sun Q."/>
        </authorList>
    </citation>
    <scope>NUCLEOTIDE SEQUENCE [LARGE SCALE GENOMIC DNA]</scope>
    <source>
        <strain evidence="4 5">NSJ-10</strain>
    </source>
</reference>
<dbReference type="Proteomes" id="UP000615234">
    <property type="component" value="Unassembled WGS sequence"/>
</dbReference>